<feature type="compositionally biased region" description="Basic residues" evidence="1">
    <location>
        <begin position="41"/>
        <end position="50"/>
    </location>
</feature>
<feature type="compositionally biased region" description="Polar residues" evidence="1">
    <location>
        <begin position="1"/>
        <end position="11"/>
    </location>
</feature>
<proteinExistence type="predicted"/>
<reference evidence="2" key="1">
    <citation type="submission" date="2024-06" db="EMBL/GenBank/DDBJ databases">
        <authorList>
            <consortium name="consrtm"/>
            <person name="Uemura M."/>
            <person name="Terahara T."/>
        </authorList>
    </citation>
    <scope>NUCLEOTIDE SEQUENCE</scope>
    <source>
        <strain evidence="2">KM77-8</strain>
    </source>
</reference>
<organism evidence="2">
    <name type="scientific">Streptomyces haneummycinicus</name>
    <dbReference type="NCBI Taxonomy" id="3074435"/>
    <lineage>
        <taxon>Bacteria</taxon>
        <taxon>Bacillati</taxon>
        <taxon>Actinomycetota</taxon>
        <taxon>Actinomycetes</taxon>
        <taxon>Kitasatosporales</taxon>
        <taxon>Streptomycetaceae</taxon>
        <taxon>Streptomyces</taxon>
    </lineage>
</organism>
<accession>A0AAT9HU13</accession>
<name>A0AAT9HU13_9ACTN</name>
<feature type="region of interest" description="Disordered" evidence="1">
    <location>
        <begin position="1"/>
        <end position="79"/>
    </location>
</feature>
<evidence type="ECO:0000313" key="2">
    <source>
        <dbReference type="EMBL" id="BFO20943.1"/>
    </source>
</evidence>
<gene>
    <name evidence="2" type="ORF">SHKM778_73310</name>
</gene>
<evidence type="ECO:0000256" key="1">
    <source>
        <dbReference type="SAM" id="MobiDB-lite"/>
    </source>
</evidence>
<protein>
    <submittedName>
        <fullName evidence="2">Uncharacterized protein</fullName>
    </submittedName>
</protein>
<dbReference type="EMBL" id="AP035768">
    <property type="protein sequence ID" value="BFO20943.1"/>
    <property type="molecule type" value="Genomic_DNA"/>
</dbReference>
<feature type="compositionally biased region" description="Basic and acidic residues" evidence="1">
    <location>
        <begin position="116"/>
        <end position="125"/>
    </location>
</feature>
<dbReference type="AlphaFoldDB" id="A0AAT9HU13"/>
<reference evidence="2" key="2">
    <citation type="submission" date="2024-07" db="EMBL/GenBank/DDBJ databases">
        <title>Streptomyces haneummycinica sp. nov., a new antibiotic-producing actinobacterium isolated from marine sediment.</title>
        <authorList>
            <person name="Uemura M."/>
            <person name="Hamada M."/>
            <person name="Hirano S."/>
            <person name="Kobayashi K."/>
            <person name="Ohshiro T."/>
            <person name="Kobayashi T."/>
            <person name="Terahara T."/>
        </authorList>
    </citation>
    <scope>NUCLEOTIDE SEQUENCE</scope>
    <source>
        <strain evidence="2">KM77-8</strain>
    </source>
</reference>
<sequence>MGDVTMSSTVRGSREAKKASWAVRRAPRSRQAERSGQGTRRCSRRSRRRPLALEGPDHRADGGGTAVLGDAQAAAPAAAGGEQAHVLEFGDDLRGVRVRHVHRLRDLTRRGSGIARHGEAHEDAKGQVGGAEEPHIRQRR</sequence>
<feature type="region of interest" description="Disordered" evidence="1">
    <location>
        <begin position="112"/>
        <end position="140"/>
    </location>
</feature>